<keyword evidence="2" id="KW-1185">Reference proteome</keyword>
<dbReference type="AlphaFoldDB" id="A0A653IEN9"/>
<evidence type="ECO:0000313" key="2">
    <source>
        <dbReference type="Proteomes" id="UP000439752"/>
    </source>
</evidence>
<organism evidence="1 2">
    <name type="scientific">Exiguobacterium oxidotolerans</name>
    <dbReference type="NCBI Taxonomy" id="223958"/>
    <lineage>
        <taxon>Bacteria</taxon>
        <taxon>Bacillati</taxon>
        <taxon>Bacillota</taxon>
        <taxon>Bacilli</taxon>
        <taxon>Bacillales</taxon>
        <taxon>Bacillales Family XII. Incertae Sedis</taxon>
        <taxon>Exiguobacterium</taxon>
    </lineage>
</organism>
<evidence type="ECO:0008006" key="3">
    <source>
        <dbReference type="Google" id="ProtNLM"/>
    </source>
</evidence>
<protein>
    <recommendedName>
        <fullName evidence="3">Petrobactin biosynthesis protein AsbE</fullName>
    </recommendedName>
</protein>
<dbReference type="EMBL" id="CABWKQ010000030">
    <property type="protein sequence ID" value="VWX37723.1"/>
    <property type="molecule type" value="Genomic_DNA"/>
</dbReference>
<gene>
    <name evidence="1" type="ORF">EXIGUO9Y_360004</name>
</gene>
<dbReference type="Proteomes" id="UP000439752">
    <property type="component" value="Unassembled WGS sequence"/>
</dbReference>
<dbReference type="InterPro" id="IPR046047">
    <property type="entry name" value="DUF6005"/>
</dbReference>
<reference evidence="1 2" key="1">
    <citation type="submission" date="2019-10" db="EMBL/GenBank/DDBJ databases">
        <authorList>
            <person name="Karimi E."/>
        </authorList>
    </citation>
    <scope>NUCLEOTIDE SEQUENCE [LARGE SCALE GENOMIC DNA]</scope>
    <source>
        <strain evidence="1">Exiguobacterium sp. 9Y</strain>
    </source>
</reference>
<evidence type="ECO:0000313" key="1">
    <source>
        <dbReference type="EMBL" id="VWX37723.1"/>
    </source>
</evidence>
<name>A0A653IEN9_9BACL</name>
<sequence length="332" mass="38763">MIKVHCLVSCVCETIKRSQADHRPYYFGIWDADFGLTSDFVLSHHAPEINHEAMLEWYRLLYGITVHQWYDRTLSRATNIMNLERLMKTKRPEQSIIVMLDLAQLPERENKFHHDMFPHYVMLEPTDDEETWRMMDPDFRYEGEIDRVRIIQAIDQPTVAGGFWFDGSHVKLPDRETVAAYFMSGLKRHHPLTEAVGKIVSHHKKTPNRLPSALKQLPVIAIRKYAYEHAFAYFYEQLGLDLGSSDFNGWCDRIERLVNQYTVIQHRTIKYSMTCDPAVLTEIQALLADQAILEDTIKQQLIGLFNEYCRKEGETDENCIVYHQLSPSSPLV</sequence>
<accession>A0A653IEN9</accession>
<proteinExistence type="predicted"/>
<dbReference type="RefSeq" id="WP_201302354.1">
    <property type="nucleotide sequence ID" value="NZ_LR732312.1"/>
</dbReference>
<dbReference type="Pfam" id="PF19468">
    <property type="entry name" value="DUF6005"/>
    <property type="match status" value="1"/>
</dbReference>